<feature type="transmembrane region" description="Helical" evidence="2">
    <location>
        <begin position="243"/>
        <end position="268"/>
    </location>
</feature>
<feature type="transmembrane region" description="Helical" evidence="2">
    <location>
        <begin position="119"/>
        <end position="142"/>
    </location>
</feature>
<evidence type="ECO:0000256" key="2">
    <source>
        <dbReference type="SAM" id="Phobius"/>
    </source>
</evidence>
<evidence type="ECO:0000313" key="4">
    <source>
        <dbReference type="Proteomes" id="UP001259832"/>
    </source>
</evidence>
<accession>A0AAD9G4G1</accession>
<feature type="transmembrane region" description="Helical" evidence="2">
    <location>
        <begin position="447"/>
        <end position="464"/>
    </location>
</feature>
<feature type="transmembrane region" description="Helical" evidence="2">
    <location>
        <begin position="512"/>
        <end position="533"/>
    </location>
</feature>
<dbReference type="EMBL" id="JASMQC010000034">
    <property type="protein sequence ID" value="KAK1931288.1"/>
    <property type="molecule type" value="Genomic_DNA"/>
</dbReference>
<comment type="caution">
    <text evidence="3">The sequence shown here is derived from an EMBL/GenBank/DDBJ whole genome shotgun (WGS) entry which is preliminary data.</text>
</comment>
<feature type="transmembrane region" description="Helical" evidence="2">
    <location>
        <begin position="570"/>
        <end position="594"/>
    </location>
</feature>
<feature type="transmembrane region" description="Helical" evidence="2">
    <location>
        <begin position="539"/>
        <end position="558"/>
    </location>
</feature>
<feature type="transmembrane region" description="Helical" evidence="2">
    <location>
        <begin position="92"/>
        <end position="113"/>
    </location>
</feature>
<organism evidence="3 4">
    <name type="scientific">Phytophthora citrophthora</name>
    <dbReference type="NCBI Taxonomy" id="4793"/>
    <lineage>
        <taxon>Eukaryota</taxon>
        <taxon>Sar</taxon>
        <taxon>Stramenopiles</taxon>
        <taxon>Oomycota</taxon>
        <taxon>Peronosporomycetes</taxon>
        <taxon>Peronosporales</taxon>
        <taxon>Peronosporaceae</taxon>
        <taxon>Phytophthora</taxon>
    </lineage>
</organism>
<proteinExistence type="predicted"/>
<reference evidence="3" key="1">
    <citation type="submission" date="2023-08" db="EMBL/GenBank/DDBJ databases">
        <title>Reference Genome Resource for the Citrus Pathogen Phytophthora citrophthora.</title>
        <authorList>
            <person name="Moller H."/>
            <person name="Coetzee B."/>
            <person name="Rose L.J."/>
            <person name="Van Niekerk J.M."/>
        </authorList>
    </citation>
    <scope>NUCLEOTIDE SEQUENCE</scope>
    <source>
        <strain evidence="3">STE-U-9442</strain>
    </source>
</reference>
<evidence type="ECO:0000313" key="3">
    <source>
        <dbReference type="EMBL" id="KAK1931288.1"/>
    </source>
</evidence>
<dbReference type="AlphaFoldDB" id="A0AAD9G4G1"/>
<evidence type="ECO:0000256" key="1">
    <source>
        <dbReference type="SAM" id="MobiDB-lite"/>
    </source>
</evidence>
<keyword evidence="4" id="KW-1185">Reference proteome</keyword>
<feature type="region of interest" description="Disordered" evidence="1">
    <location>
        <begin position="326"/>
        <end position="346"/>
    </location>
</feature>
<feature type="transmembrane region" description="Helical" evidence="2">
    <location>
        <begin position="203"/>
        <end position="223"/>
    </location>
</feature>
<keyword evidence="2" id="KW-0472">Membrane</keyword>
<feature type="transmembrane region" description="Helical" evidence="2">
    <location>
        <begin position="154"/>
        <end position="172"/>
    </location>
</feature>
<feature type="transmembrane region" description="Helical" evidence="2">
    <location>
        <begin position="178"/>
        <end position="196"/>
    </location>
</feature>
<keyword evidence="2" id="KW-1133">Transmembrane helix</keyword>
<feature type="compositionally biased region" description="Low complexity" evidence="1">
    <location>
        <begin position="326"/>
        <end position="337"/>
    </location>
</feature>
<dbReference type="Proteomes" id="UP001259832">
    <property type="component" value="Unassembled WGS sequence"/>
</dbReference>
<feature type="transmembrane region" description="Helical" evidence="2">
    <location>
        <begin position="626"/>
        <end position="644"/>
    </location>
</feature>
<keyword evidence="2" id="KW-0812">Transmembrane</keyword>
<gene>
    <name evidence="3" type="ORF">P3T76_013044</name>
</gene>
<protein>
    <submittedName>
        <fullName evidence="3">Uncharacterized protein</fullName>
    </submittedName>
</protein>
<feature type="transmembrane region" description="Helical" evidence="2">
    <location>
        <begin position="484"/>
        <end position="500"/>
    </location>
</feature>
<name>A0AAD9G4G1_9STRA</name>
<sequence length="721" mass="82338">MKTGGWPGRKTVVRLAAIAPQPDTNSHGNIRQAWRNSLRRSNDVDDFVIPESPVFELVPLEILPAFDASKTLKTLLLTHGQIRRLNAFRTQWKYAIAFMLQLGNLLMLLTTAAPRRIGVIMALLAPILQFPGMIFIVASMRIEMLYLLFRTYDFWYFTVNNVIFGVCFTAMLWDVRVIIVLVGCVIVQISIGADALVGDRRQLYVSSIINCGTHMAMFVAVFLRRVDDNGKGDAHLLSYSSTGYGFSIRETLMNTQLNMILLFGRLVYRNWIAMREQDPTKARRVNSQTSYIPDRRRCVSYYCTVGLRPKRISVPTTILHETIVRPRSTSSIPRTSTNDGRSTRSRAGSVISVQALDNSYYAQMRAHAVGGTQELVKAKVDLPAASLDHRRRRIQHLTKIQLQFVHIEDDFQAFKSVVPGFGRLLDRILGPSASVWRRRVLLDTFHALGYIGMGVLVLGALTAWITKDQNLDNIRPGLAKTQKLAFFASFTFCGVFFAAYQRQLLRRLYSSFNFIFLFTKLTVASLALCQFFAWDGRVIWVWGAWIWMQWALTLDALPPNAMRLLNFRRSTLVLLVLAFELTGLIILSLELFAFNRWIVPNRAVIDKVVLGHHIQVSTLSALVSRLWTIFLWDCKLIWFLSASLRRRRHRRLSAVNTTEAGDDDEGERLVLTGPVEYLYEWASHNRPRGTSSRWVRGFQILRASRAIARRQTKTILQLQDQ</sequence>